<dbReference type="EMBL" id="CP036402">
    <property type="protein sequence ID" value="QBI20644.1"/>
    <property type="molecule type" value="Genomic_DNA"/>
</dbReference>
<evidence type="ECO:0000256" key="1">
    <source>
        <dbReference type="ARBA" id="ARBA00006484"/>
    </source>
</evidence>
<evidence type="ECO:0000256" key="3">
    <source>
        <dbReference type="SAM" id="MobiDB-lite"/>
    </source>
</evidence>
<evidence type="ECO:0000256" key="2">
    <source>
        <dbReference type="ARBA" id="ARBA00023002"/>
    </source>
</evidence>
<organism evidence="5 6">
    <name type="scientific">Egibacter rhizosphaerae</name>
    <dbReference type="NCBI Taxonomy" id="1670831"/>
    <lineage>
        <taxon>Bacteria</taxon>
        <taxon>Bacillati</taxon>
        <taxon>Actinomycetota</taxon>
        <taxon>Nitriliruptoria</taxon>
        <taxon>Egibacterales</taxon>
        <taxon>Egibacteraceae</taxon>
        <taxon>Egibacter</taxon>
    </lineage>
</organism>
<dbReference type="FunFam" id="3.40.50.720:FF:000084">
    <property type="entry name" value="Short-chain dehydrogenase reductase"/>
    <property type="match status" value="1"/>
</dbReference>
<dbReference type="PANTHER" id="PTHR43975">
    <property type="entry name" value="ZGC:101858"/>
    <property type="match status" value="1"/>
</dbReference>
<dbReference type="InterPro" id="IPR020904">
    <property type="entry name" value="Sc_DH/Rdtase_CS"/>
</dbReference>
<keyword evidence="6" id="KW-1185">Reference proteome</keyword>
<dbReference type="GO" id="GO:0016491">
    <property type="term" value="F:oxidoreductase activity"/>
    <property type="evidence" value="ECO:0007669"/>
    <property type="project" value="UniProtKB-KW"/>
</dbReference>
<dbReference type="SUPFAM" id="SSF51735">
    <property type="entry name" value="NAD(P)-binding Rossmann-fold domains"/>
    <property type="match status" value="1"/>
</dbReference>
<reference evidence="5 6" key="1">
    <citation type="submission" date="2019-01" db="EMBL/GenBank/DDBJ databases">
        <title>Egibacter rhizosphaerae EGI 80759T.</title>
        <authorList>
            <person name="Chen D.-D."/>
            <person name="Tian Y."/>
            <person name="Jiao J.-Y."/>
            <person name="Zhang X.-T."/>
            <person name="Zhang Y.-G."/>
            <person name="Zhang Y."/>
            <person name="Xiao M."/>
            <person name="Shu W.-S."/>
            <person name="Li W.-J."/>
        </authorList>
    </citation>
    <scope>NUCLEOTIDE SEQUENCE [LARGE SCALE GENOMIC DNA]</scope>
    <source>
        <strain evidence="5 6">EGI 80759</strain>
    </source>
</reference>
<name>A0A411YHA7_9ACTN</name>
<keyword evidence="2" id="KW-0560">Oxidoreductase</keyword>
<feature type="domain" description="Ketoreductase" evidence="4">
    <location>
        <begin position="24"/>
        <end position="193"/>
    </location>
</feature>
<dbReference type="OrthoDB" id="9804774at2"/>
<feature type="region of interest" description="Disordered" evidence="3">
    <location>
        <begin position="1"/>
        <end position="20"/>
    </location>
</feature>
<dbReference type="PANTHER" id="PTHR43975:SF2">
    <property type="entry name" value="EG:BACR7A4.14 PROTEIN-RELATED"/>
    <property type="match status" value="1"/>
</dbReference>
<accession>A0A411YHA7</accession>
<dbReference type="NCBIfam" id="NF005559">
    <property type="entry name" value="PRK07231.1"/>
    <property type="match status" value="1"/>
</dbReference>
<dbReference type="Pfam" id="PF13561">
    <property type="entry name" value="adh_short_C2"/>
    <property type="match status" value="1"/>
</dbReference>
<dbReference type="PROSITE" id="PS00061">
    <property type="entry name" value="ADH_SHORT"/>
    <property type="match status" value="1"/>
</dbReference>
<proteinExistence type="inferred from homology"/>
<dbReference type="KEGG" id="erz:ER308_14480"/>
<dbReference type="PRINTS" id="PR00080">
    <property type="entry name" value="SDRFAMILY"/>
</dbReference>
<dbReference type="Proteomes" id="UP000291469">
    <property type="component" value="Chromosome"/>
</dbReference>
<gene>
    <name evidence="5" type="ORF">ER308_14480</name>
</gene>
<dbReference type="InterPro" id="IPR036291">
    <property type="entry name" value="NAD(P)-bd_dom_sf"/>
</dbReference>
<dbReference type="PRINTS" id="PR00081">
    <property type="entry name" value="GDHRDH"/>
</dbReference>
<comment type="similarity">
    <text evidence="1">Belongs to the short-chain dehydrogenases/reductases (SDR) family.</text>
</comment>
<dbReference type="AlphaFoldDB" id="A0A411YHA7"/>
<dbReference type="Gene3D" id="3.40.50.720">
    <property type="entry name" value="NAD(P)-binding Rossmann-like Domain"/>
    <property type="match status" value="1"/>
</dbReference>
<protein>
    <submittedName>
        <fullName evidence="5">SDR family oxidoreductase</fullName>
    </submittedName>
</protein>
<dbReference type="InterPro" id="IPR002347">
    <property type="entry name" value="SDR_fam"/>
</dbReference>
<evidence type="ECO:0000259" key="4">
    <source>
        <dbReference type="SMART" id="SM00822"/>
    </source>
</evidence>
<sequence length="270" mass="28437">MRATTADPGRSRSRPDHVRESRVRTVIVTGATRGIGSATALELARRGWWVLATGRDAEEGADVEKWMQDVGTGRFVAVDLLEERAPEQVTAAALEATGRIDGLVNNAGVIHPAPLDELDMDVYDRLMRLNVRAAVALGKEVVPPMRRQGGGAIVNVSSEAGLVGFPGQVAYNISKAALVMLTKSIAADYASDGIRALTVAPGTTRTPLVDALIANAPDPGEQEAALTRIRPQQRLGTPEEVAAVIAFAMSDDAAFMTGTELVCDGGKTAV</sequence>
<evidence type="ECO:0000313" key="6">
    <source>
        <dbReference type="Proteomes" id="UP000291469"/>
    </source>
</evidence>
<evidence type="ECO:0000313" key="5">
    <source>
        <dbReference type="EMBL" id="QBI20644.1"/>
    </source>
</evidence>
<dbReference type="InterPro" id="IPR057326">
    <property type="entry name" value="KR_dom"/>
</dbReference>
<dbReference type="SMART" id="SM00822">
    <property type="entry name" value="PKS_KR"/>
    <property type="match status" value="1"/>
</dbReference>
<feature type="compositionally biased region" description="Basic and acidic residues" evidence="3">
    <location>
        <begin position="9"/>
        <end position="20"/>
    </location>
</feature>
<dbReference type="CDD" id="cd05233">
    <property type="entry name" value="SDR_c"/>
    <property type="match status" value="1"/>
</dbReference>